<comment type="caution">
    <text evidence="1">The sequence shown here is derived from an EMBL/GenBank/DDBJ whole genome shotgun (WGS) entry which is preliminary data.</text>
</comment>
<sequence>MFKKYTYGALIGGYHNVRISKITENDDNYVTFLTGKKLDKKEDDVELFVMLKTRAVGNKVLASTTFKNKSYYDRYIFVTNIPYNRDMKYPYYFYSLCEDMFSIFTDDNIKLDFLGEGCLPENMEIDSWIKIAPQKEMTFTVILNGSYLFLPGEHNYRIKTAGYLVVDEKWFVTGEINKKLFSIVDFNYPKCKLKKYSYLFQKEAELCTADPWAEDSIEYFMTFYFPGGDKNPSYHKINSNQVSIKIDGNKIRSFYDIPRGLRS</sequence>
<proteinExistence type="predicted"/>
<organism evidence="1">
    <name type="scientific">Salmonella enterica subsp. enterica serovar Lattenkamp</name>
    <dbReference type="NCBI Taxonomy" id="2564671"/>
    <lineage>
        <taxon>Bacteria</taxon>
        <taxon>Pseudomonadati</taxon>
        <taxon>Pseudomonadota</taxon>
        <taxon>Gammaproteobacteria</taxon>
        <taxon>Enterobacterales</taxon>
        <taxon>Enterobacteriaceae</taxon>
        <taxon>Salmonella</taxon>
    </lineage>
</organism>
<protein>
    <submittedName>
        <fullName evidence="1">Uncharacterized protein</fullName>
    </submittedName>
</protein>
<dbReference type="Proteomes" id="UP000839639">
    <property type="component" value="Unassembled WGS sequence"/>
</dbReference>
<accession>A0A5W2M6J8</accession>
<evidence type="ECO:0000313" key="1">
    <source>
        <dbReference type="EMBL" id="EBW4471978.1"/>
    </source>
</evidence>
<reference evidence="1" key="1">
    <citation type="submission" date="2018-06" db="EMBL/GenBank/DDBJ databases">
        <authorList>
            <person name="Ashton P.M."/>
            <person name="Dallman T."/>
            <person name="Nair S."/>
            <person name="De Pinna E."/>
            <person name="Peters T."/>
            <person name="Grant K."/>
        </authorList>
    </citation>
    <scope>NUCLEOTIDE SEQUENCE [LARGE SCALE GENOMIC DNA]</scope>
    <source>
        <strain evidence="1">149361</strain>
    </source>
</reference>
<name>A0A5W2M6J8_SALET</name>
<dbReference type="AlphaFoldDB" id="A0A5W2M6J8"/>
<gene>
    <name evidence="1" type="ORF">DPK62_26200</name>
</gene>
<dbReference type="EMBL" id="AAHIJD010000107">
    <property type="protein sequence ID" value="EBW4471978.1"/>
    <property type="molecule type" value="Genomic_DNA"/>
</dbReference>